<gene>
    <name evidence="1" type="ORF">FDB51_07845</name>
</gene>
<protein>
    <recommendedName>
        <fullName evidence="3">HK97 gp10 family phage protein</fullName>
    </recommendedName>
</protein>
<sequence>MSFEVIKFIDRKKAGMTLLCQVIAKSLEGKAKNSANWKDRTANARQGISSESIGGNGDYKISLNHGVSYGEILEEGSKPHIITPKNGKTLYWKGAAHPVKKVNHPGTEGFHTFENTLEESKGEVINIITEYWSD</sequence>
<dbReference type="OrthoDB" id="1684528at2"/>
<evidence type="ECO:0008006" key="3">
    <source>
        <dbReference type="Google" id="ProtNLM"/>
    </source>
</evidence>
<organism evidence="1 2">
    <name type="scientific">Clostridium botulinum</name>
    <dbReference type="NCBI Taxonomy" id="1491"/>
    <lineage>
        <taxon>Bacteria</taxon>
        <taxon>Bacillati</taxon>
        <taxon>Bacillota</taxon>
        <taxon>Clostridia</taxon>
        <taxon>Eubacteriales</taxon>
        <taxon>Clostridiaceae</taxon>
        <taxon>Clostridium</taxon>
    </lineage>
</organism>
<dbReference type="RefSeq" id="WP_053342125.1">
    <property type="nucleotide sequence ID" value="NZ_LFPD01000034.1"/>
</dbReference>
<evidence type="ECO:0000313" key="2">
    <source>
        <dbReference type="Proteomes" id="UP000473681"/>
    </source>
</evidence>
<proteinExistence type="predicted"/>
<accession>A0A846JVT6</accession>
<comment type="caution">
    <text evidence="1">The sequence shown here is derived from an EMBL/GenBank/DDBJ whole genome shotgun (WGS) entry which is preliminary data.</text>
</comment>
<dbReference type="EMBL" id="SWVK01000009">
    <property type="protein sequence ID" value="NFN35041.1"/>
    <property type="molecule type" value="Genomic_DNA"/>
</dbReference>
<evidence type="ECO:0000313" key="1">
    <source>
        <dbReference type="EMBL" id="NFN35041.1"/>
    </source>
</evidence>
<name>A0A846JVT6_CLOBO</name>
<dbReference type="Proteomes" id="UP000473681">
    <property type="component" value="Unassembled WGS sequence"/>
</dbReference>
<dbReference type="AlphaFoldDB" id="A0A846JVT6"/>
<reference evidence="1 2" key="1">
    <citation type="submission" date="2019-04" db="EMBL/GenBank/DDBJ databases">
        <title>Genome sequencing of Clostridium botulinum Groups I-IV and Clostridium butyricum.</title>
        <authorList>
            <person name="Brunt J."/>
            <person name="Van Vliet A.H.M."/>
            <person name="Stringer S.C."/>
            <person name="Carter A.T."/>
            <person name="Peck M.W."/>
        </authorList>
    </citation>
    <scope>NUCLEOTIDE SEQUENCE [LARGE SCALE GENOMIC DNA]</scope>
    <source>
        <strain evidence="1 2">CB-K-33E</strain>
    </source>
</reference>